<dbReference type="AlphaFoldDB" id="A0A2T2XJ02"/>
<dbReference type="Proteomes" id="UP000242972">
    <property type="component" value="Unassembled WGS sequence"/>
</dbReference>
<reference evidence="1 2" key="1">
    <citation type="journal article" date="2014" name="BMC Genomics">
        <title>Comparison of environmental and isolate Sulfobacillus genomes reveals diverse carbon, sulfur, nitrogen, and hydrogen metabolisms.</title>
        <authorList>
            <person name="Justice N.B."/>
            <person name="Norman A."/>
            <person name="Brown C.T."/>
            <person name="Singh A."/>
            <person name="Thomas B.C."/>
            <person name="Banfield J.F."/>
        </authorList>
    </citation>
    <scope>NUCLEOTIDE SEQUENCE [LARGE SCALE GENOMIC DNA]</scope>
    <source>
        <strain evidence="1">AMDSBA4</strain>
    </source>
</reference>
<proteinExistence type="predicted"/>
<evidence type="ECO:0000313" key="2">
    <source>
        <dbReference type="Proteomes" id="UP000242972"/>
    </source>
</evidence>
<dbReference type="InterPro" id="IPR023393">
    <property type="entry name" value="START-like_dom_sf"/>
</dbReference>
<comment type="caution">
    <text evidence="1">The sequence shown here is derived from an EMBL/GenBank/DDBJ whole genome shotgun (WGS) entry which is preliminary data.</text>
</comment>
<dbReference type="EMBL" id="PXYW01000008">
    <property type="protein sequence ID" value="PSR34485.1"/>
    <property type="molecule type" value="Genomic_DNA"/>
</dbReference>
<dbReference type="Gene3D" id="3.30.530.20">
    <property type="match status" value="1"/>
</dbReference>
<name>A0A2T2XJ02_9FIRM</name>
<gene>
    <name evidence="1" type="ORF">C7B46_04950</name>
</gene>
<sequence length="151" mass="16200">MKIAENGTFFVHATQQEVLALVTDPEFLARTLPDSKGYRVTGADSAVVDMLIGVSHIKGTMPTTLAILSRDAETPLTVRVTAQGLGSRVDMTLTFQLQEQPEGTQVNWSSDAMISGVLASVGSGLLRPLAKRNFDGIVTAIQEAIEAAYRH</sequence>
<dbReference type="PANTHER" id="PTHR38588">
    <property type="entry name" value="BLL0334 PROTEIN"/>
    <property type="match status" value="1"/>
</dbReference>
<evidence type="ECO:0008006" key="3">
    <source>
        <dbReference type="Google" id="ProtNLM"/>
    </source>
</evidence>
<dbReference type="Pfam" id="PF06240">
    <property type="entry name" value="COXG"/>
    <property type="match status" value="1"/>
</dbReference>
<accession>A0A2T2XJ02</accession>
<evidence type="ECO:0000313" key="1">
    <source>
        <dbReference type="EMBL" id="PSR34485.1"/>
    </source>
</evidence>
<dbReference type="SUPFAM" id="SSF55961">
    <property type="entry name" value="Bet v1-like"/>
    <property type="match status" value="1"/>
</dbReference>
<organism evidence="1 2">
    <name type="scientific">Sulfobacillus benefaciens</name>
    <dbReference type="NCBI Taxonomy" id="453960"/>
    <lineage>
        <taxon>Bacteria</taxon>
        <taxon>Bacillati</taxon>
        <taxon>Bacillota</taxon>
        <taxon>Clostridia</taxon>
        <taxon>Eubacteriales</taxon>
        <taxon>Clostridiales Family XVII. Incertae Sedis</taxon>
        <taxon>Sulfobacillus</taxon>
    </lineage>
</organism>
<dbReference type="InterPro" id="IPR010419">
    <property type="entry name" value="CO_DH_gsu"/>
</dbReference>
<protein>
    <recommendedName>
        <fullName evidence="3">Carbon monoxide dehydrogenase</fullName>
    </recommendedName>
</protein>
<dbReference type="PANTHER" id="PTHR38588:SF1">
    <property type="entry name" value="BLL0334 PROTEIN"/>
    <property type="match status" value="1"/>
</dbReference>